<keyword evidence="1" id="KW-0175">Coiled coil</keyword>
<dbReference type="EMBL" id="LAZR01003978">
    <property type="protein sequence ID" value="KKN12917.1"/>
    <property type="molecule type" value="Genomic_DNA"/>
</dbReference>
<accession>A0A0F9NLI1</accession>
<feature type="coiled-coil region" evidence="1">
    <location>
        <begin position="2"/>
        <end position="29"/>
    </location>
</feature>
<feature type="non-terminal residue" evidence="2">
    <location>
        <position position="1"/>
    </location>
</feature>
<reference evidence="2" key="1">
    <citation type="journal article" date="2015" name="Nature">
        <title>Complex archaea that bridge the gap between prokaryotes and eukaryotes.</title>
        <authorList>
            <person name="Spang A."/>
            <person name="Saw J.H."/>
            <person name="Jorgensen S.L."/>
            <person name="Zaremba-Niedzwiedzka K."/>
            <person name="Martijn J."/>
            <person name="Lind A.E."/>
            <person name="van Eijk R."/>
            <person name="Schleper C."/>
            <person name="Guy L."/>
            <person name="Ettema T.J."/>
        </authorList>
    </citation>
    <scope>NUCLEOTIDE SEQUENCE</scope>
</reference>
<evidence type="ECO:0000313" key="2">
    <source>
        <dbReference type="EMBL" id="KKN12917.1"/>
    </source>
</evidence>
<name>A0A0F9NLI1_9ZZZZ</name>
<organism evidence="2">
    <name type="scientific">marine sediment metagenome</name>
    <dbReference type="NCBI Taxonomy" id="412755"/>
    <lineage>
        <taxon>unclassified sequences</taxon>
        <taxon>metagenomes</taxon>
        <taxon>ecological metagenomes</taxon>
    </lineage>
</organism>
<evidence type="ECO:0000256" key="1">
    <source>
        <dbReference type="SAM" id="Coils"/>
    </source>
</evidence>
<comment type="caution">
    <text evidence="2">The sequence shown here is derived from an EMBL/GenBank/DDBJ whole genome shotgun (WGS) entry which is preliminary data.</text>
</comment>
<proteinExistence type="predicted"/>
<gene>
    <name evidence="2" type="ORF">LCGC14_1011520</name>
</gene>
<dbReference type="AlphaFoldDB" id="A0A0F9NLI1"/>
<protein>
    <submittedName>
        <fullName evidence="2">Uncharacterized protein</fullName>
    </submittedName>
</protein>
<sequence length="131" mass="15588">ISELLISKEESLKIENKNLRREVNILKNKIKFPNKCSFKFKCKGKKTSQHICKDCVKCLRDDAIKWITRNDDQPIEVPQEVFDYLKELGLYFNRERWNNIENTAECYLKMIQLKHIVELSIRKTGVQSKIN</sequence>